<proteinExistence type="predicted"/>
<gene>
    <name evidence="3" type="ORF">ACU52_11165</name>
</gene>
<keyword evidence="1" id="KW-0732">Signal</keyword>
<feature type="chain" id="PRO_5034361430" description="Outer membrane protein beta-barrel domain-containing protein" evidence="1">
    <location>
        <begin position="21"/>
        <end position="207"/>
    </location>
</feature>
<reference evidence="3 4" key="1">
    <citation type="submission" date="2015-06" db="EMBL/GenBank/DDBJ databases">
        <title>Prevotella sp. 109, sp. nov., a novel member of the family Prevotellaceae isolated from human faeces.</title>
        <authorList>
            <person name="Shkoporov A.N."/>
            <person name="Chaplin A.V."/>
            <person name="Kafarskaia L.I."/>
            <person name="Efimov B.A."/>
        </authorList>
    </citation>
    <scope>NUCLEOTIDE SEQUENCE [LARGE SCALE GENOMIC DNA]</scope>
    <source>
        <strain evidence="3 4">109</strain>
    </source>
</reference>
<dbReference type="Pfam" id="PF13568">
    <property type="entry name" value="OMP_b-brl_2"/>
    <property type="match status" value="1"/>
</dbReference>
<comment type="caution">
    <text evidence="3">The sequence shown here is derived from an EMBL/GenBank/DDBJ whole genome shotgun (WGS) entry which is preliminary data.</text>
</comment>
<feature type="domain" description="Outer membrane protein beta-barrel" evidence="2">
    <location>
        <begin position="28"/>
        <end position="185"/>
    </location>
</feature>
<name>A0A8E1QW93_9BACT</name>
<evidence type="ECO:0000259" key="2">
    <source>
        <dbReference type="Pfam" id="PF13568"/>
    </source>
</evidence>
<dbReference type="AlphaFoldDB" id="A0A8E1QW93"/>
<feature type="signal peptide" evidence="1">
    <location>
        <begin position="1"/>
        <end position="20"/>
    </location>
</feature>
<evidence type="ECO:0000313" key="3">
    <source>
        <dbReference type="EMBL" id="KOO67846.1"/>
    </source>
</evidence>
<accession>A0A8E1QW93</accession>
<dbReference type="RefSeq" id="WP_053398838.1">
    <property type="nucleotide sequence ID" value="NZ_DBGCYH010000052.1"/>
</dbReference>
<dbReference type="Proteomes" id="UP000036951">
    <property type="component" value="Unassembled WGS sequence"/>
</dbReference>
<dbReference type="EMBL" id="LFQU01000023">
    <property type="protein sequence ID" value="KOO67846.1"/>
    <property type="molecule type" value="Genomic_DNA"/>
</dbReference>
<evidence type="ECO:0000256" key="1">
    <source>
        <dbReference type="SAM" id="SignalP"/>
    </source>
</evidence>
<sequence length="207" mass="23091">MKKTIFILVIAFFAHLSVMSQNDGSPPQLSTNKADHGVRFSIELGLNMSKLTGDITNEKYSLQYNAGAYAHIPIIRSLYVKTGLQYTAKGVKGKGRENNRIDANYIELPLLLSYRYDFNRNTQLQVNVGPYFAYGISGEIMDDLDTFGDNGVLERYDTGLHMGVGLIAAKNAYVGFGYEIGLKNINKTEDDISLKNSNFFVNLGYVF</sequence>
<protein>
    <recommendedName>
        <fullName evidence="2">Outer membrane protein beta-barrel domain-containing protein</fullName>
    </recommendedName>
</protein>
<dbReference type="OrthoDB" id="997409at2"/>
<organism evidence="3 4">
    <name type="scientific">Xylanibacter rarus</name>
    <dbReference type="NCBI Taxonomy" id="1676614"/>
    <lineage>
        <taxon>Bacteria</taxon>
        <taxon>Pseudomonadati</taxon>
        <taxon>Bacteroidota</taxon>
        <taxon>Bacteroidia</taxon>
        <taxon>Bacteroidales</taxon>
        <taxon>Prevotellaceae</taxon>
        <taxon>Xylanibacter</taxon>
    </lineage>
</organism>
<dbReference type="InterPro" id="IPR025665">
    <property type="entry name" value="Beta-barrel_OMP_2"/>
</dbReference>
<evidence type="ECO:0000313" key="4">
    <source>
        <dbReference type="Proteomes" id="UP000036951"/>
    </source>
</evidence>
<keyword evidence="4" id="KW-1185">Reference proteome</keyword>